<comment type="caution">
    <text evidence="1">The sequence shown here is derived from an EMBL/GenBank/DDBJ whole genome shotgun (WGS) entry which is preliminary data.</text>
</comment>
<keyword evidence="2" id="KW-1185">Reference proteome</keyword>
<accession>A0ACB8S2D2</accession>
<sequence length="95" mass="10730">MTRATRVAAYSGVVSIAYFLTFFQYLPMPLVAEEQATQILVVLPWWLLVSFGSYALWSLGHGLYTFRECTDAYTELLTEISQAKSELRIKGVSVD</sequence>
<proteinExistence type="predicted"/>
<organism evidence="1 2">
    <name type="scientific">Auriscalpium vulgare</name>
    <dbReference type="NCBI Taxonomy" id="40419"/>
    <lineage>
        <taxon>Eukaryota</taxon>
        <taxon>Fungi</taxon>
        <taxon>Dikarya</taxon>
        <taxon>Basidiomycota</taxon>
        <taxon>Agaricomycotina</taxon>
        <taxon>Agaricomycetes</taxon>
        <taxon>Russulales</taxon>
        <taxon>Auriscalpiaceae</taxon>
        <taxon>Auriscalpium</taxon>
    </lineage>
</organism>
<keyword evidence="1" id="KW-0328">Glycosyltransferase</keyword>
<protein>
    <submittedName>
        <fullName evidence="1">Dolichol-phosphate mannosyltransferase subunit 3</fullName>
    </submittedName>
</protein>
<reference evidence="1" key="2">
    <citation type="journal article" date="2022" name="New Phytol.">
        <title>Evolutionary transition to the ectomycorrhizal habit in the genomes of a hyperdiverse lineage of mushroom-forming fungi.</title>
        <authorList>
            <person name="Looney B."/>
            <person name="Miyauchi S."/>
            <person name="Morin E."/>
            <person name="Drula E."/>
            <person name="Courty P.E."/>
            <person name="Kohler A."/>
            <person name="Kuo A."/>
            <person name="LaButti K."/>
            <person name="Pangilinan J."/>
            <person name="Lipzen A."/>
            <person name="Riley R."/>
            <person name="Andreopoulos W."/>
            <person name="He G."/>
            <person name="Johnson J."/>
            <person name="Nolan M."/>
            <person name="Tritt A."/>
            <person name="Barry K.W."/>
            <person name="Grigoriev I.V."/>
            <person name="Nagy L.G."/>
            <person name="Hibbett D."/>
            <person name="Henrissat B."/>
            <person name="Matheny P.B."/>
            <person name="Labbe J."/>
            <person name="Martin F.M."/>
        </authorList>
    </citation>
    <scope>NUCLEOTIDE SEQUENCE</scope>
    <source>
        <strain evidence="1">FP105234-sp</strain>
    </source>
</reference>
<dbReference type="Proteomes" id="UP000814033">
    <property type="component" value="Unassembled WGS sequence"/>
</dbReference>
<name>A0ACB8S2D2_9AGAM</name>
<gene>
    <name evidence="1" type="ORF">FA95DRAFT_1536129</name>
</gene>
<evidence type="ECO:0000313" key="1">
    <source>
        <dbReference type="EMBL" id="KAI0050608.1"/>
    </source>
</evidence>
<keyword evidence="1" id="KW-0808">Transferase</keyword>
<evidence type="ECO:0000313" key="2">
    <source>
        <dbReference type="Proteomes" id="UP000814033"/>
    </source>
</evidence>
<dbReference type="EMBL" id="MU275860">
    <property type="protein sequence ID" value="KAI0050608.1"/>
    <property type="molecule type" value="Genomic_DNA"/>
</dbReference>
<reference evidence="1" key="1">
    <citation type="submission" date="2021-02" db="EMBL/GenBank/DDBJ databases">
        <authorList>
            <consortium name="DOE Joint Genome Institute"/>
            <person name="Ahrendt S."/>
            <person name="Looney B.P."/>
            <person name="Miyauchi S."/>
            <person name="Morin E."/>
            <person name="Drula E."/>
            <person name="Courty P.E."/>
            <person name="Chicoki N."/>
            <person name="Fauchery L."/>
            <person name="Kohler A."/>
            <person name="Kuo A."/>
            <person name="Labutti K."/>
            <person name="Pangilinan J."/>
            <person name="Lipzen A."/>
            <person name="Riley R."/>
            <person name="Andreopoulos W."/>
            <person name="He G."/>
            <person name="Johnson J."/>
            <person name="Barry K.W."/>
            <person name="Grigoriev I.V."/>
            <person name="Nagy L."/>
            <person name="Hibbett D."/>
            <person name="Henrissat B."/>
            <person name="Matheny P.B."/>
            <person name="Labbe J."/>
            <person name="Martin F."/>
        </authorList>
    </citation>
    <scope>NUCLEOTIDE SEQUENCE</scope>
    <source>
        <strain evidence="1">FP105234-sp</strain>
    </source>
</reference>